<dbReference type="EMBL" id="JALJOQ010000074">
    <property type="protein sequence ID" value="KAK9801937.1"/>
    <property type="molecule type" value="Genomic_DNA"/>
</dbReference>
<evidence type="ECO:0008006" key="5">
    <source>
        <dbReference type="Google" id="ProtNLM"/>
    </source>
</evidence>
<evidence type="ECO:0000313" key="3">
    <source>
        <dbReference type="EMBL" id="KAK9801937.1"/>
    </source>
</evidence>
<feature type="coiled-coil region" evidence="1">
    <location>
        <begin position="510"/>
        <end position="544"/>
    </location>
</feature>
<evidence type="ECO:0000256" key="2">
    <source>
        <dbReference type="SAM" id="MobiDB-lite"/>
    </source>
</evidence>
<feature type="region of interest" description="Disordered" evidence="2">
    <location>
        <begin position="199"/>
        <end position="231"/>
    </location>
</feature>
<reference evidence="3 4" key="1">
    <citation type="journal article" date="2024" name="Nat. Commun.">
        <title>Phylogenomics reveals the evolutionary origins of lichenization in chlorophyte algae.</title>
        <authorList>
            <person name="Puginier C."/>
            <person name="Libourel C."/>
            <person name="Otte J."/>
            <person name="Skaloud P."/>
            <person name="Haon M."/>
            <person name="Grisel S."/>
            <person name="Petersen M."/>
            <person name="Berrin J.G."/>
            <person name="Delaux P.M."/>
            <person name="Dal Grande F."/>
            <person name="Keller J."/>
        </authorList>
    </citation>
    <scope>NUCLEOTIDE SEQUENCE [LARGE SCALE GENOMIC DNA]</scope>
    <source>
        <strain evidence="3 4">SAG 2036</strain>
    </source>
</reference>
<accession>A0AAW1NXZ8</accession>
<comment type="caution">
    <text evidence="3">The sequence shown here is derived from an EMBL/GenBank/DDBJ whole genome shotgun (WGS) entry which is preliminary data.</text>
</comment>
<dbReference type="PANTHER" id="PTHR37171:SF1">
    <property type="entry name" value="SERINE_THREONINE-PROTEIN KINASE YRZF-RELATED"/>
    <property type="match status" value="1"/>
</dbReference>
<organism evidence="3 4">
    <name type="scientific">Symbiochloris irregularis</name>
    <dbReference type="NCBI Taxonomy" id="706552"/>
    <lineage>
        <taxon>Eukaryota</taxon>
        <taxon>Viridiplantae</taxon>
        <taxon>Chlorophyta</taxon>
        <taxon>core chlorophytes</taxon>
        <taxon>Trebouxiophyceae</taxon>
        <taxon>Trebouxiales</taxon>
        <taxon>Trebouxiaceae</taxon>
        <taxon>Symbiochloris</taxon>
    </lineage>
</organism>
<keyword evidence="1" id="KW-0175">Coiled coil</keyword>
<dbReference type="PANTHER" id="PTHR37171">
    <property type="entry name" value="SERINE/THREONINE-PROTEIN KINASE YRZF-RELATED"/>
    <property type="match status" value="1"/>
</dbReference>
<dbReference type="InterPro" id="IPR011009">
    <property type="entry name" value="Kinase-like_dom_sf"/>
</dbReference>
<dbReference type="AlphaFoldDB" id="A0AAW1NXZ8"/>
<name>A0AAW1NXZ8_9CHLO</name>
<sequence length="639" mass="69705">MFRQAVQQLQQDWSSDDKLQRLNQLAASDRLTVGELKKWLNAEPDVSDTTASSPEAPEAPEAVRTLWDELHTTVQLDPAAAAPTSHTKPAGGGTTAYNVLRWNVATNVEQYLAQFRPQLEATPSKGYSTSGLADPSWTIIAEHQVYSGSAMKLYAPVNACLEAAGLQVRLLPSHGEHSRSDADTCAEIRHRDGSYRYLPGEAQSSSRESDGGAHLHTLLGDRGQPTGLDRVPHEPDWDEADSPHALRRCNQEQHAPLASRLHSHGLLPELPECPLPALLLGNSLVQIKDHRMVRLGSWEGRTVVFKLWDTYQCINARAYLQREWLAYHALRPLQGHAIPKLEAVGSTWAGGMIFLVLEYAGSSLSGDFTVDKAARILDIVGQLHEQRVMHNGLDLRHFVGQAQQILELDADSILDDIADAVFHYHDQAFDAAIQTVLGDRLSDAQKVAFIQGCKGVYAAVHADLTQRLQQLATAAKAGPLHVPSGLIIPQAAEPEDDSGLPEEDVLDQMLAQKRAEIRKARRRAVELDAQAAALEEEIEQHSGTRHLTQLTSSLMGKENLAQDASTLVDLGLKLQQAMAHAQELRQARLASGADEGCNVAVEAERAIIRTKALHGGLPSDVMHSIKASLSVLDSNAVTA</sequence>
<proteinExistence type="predicted"/>
<evidence type="ECO:0000256" key="1">
    <source>
        <dbReference type="SAM" id="Coils"/>
    </source>
</evidence>
<gene>
    <name evidence="3" type="ORF">WJX73_007308</name>
</gene>
<dbReference type="Proteomes" id="UP001465755">
    <property type="component" value="Unassembled WGS sequence"/>
</dbReference>
<keyword evidence="4" id="KW-1185">Reference proteome</keyword>
<evidence type="ECO:0000313" key="4">
    <source>
        <dbReference type="Proteomes" id="UP001465755"/>
    </source>
</evidence>
<dbReference type="InterPro" id="IPR052396">
    <property type="entry name" value="Meiotic_Drive_Suppr_Kinase"/>
</dbReference>
<dbReference type="SUPFAM" id="SSF56112">
    <property type="entry name" value="Protein kinase-like (PK-like)"/>
    <property type="match status" value="1"/>
</dbReference>
<protein>
    <recommendedName>
        <fullName evidence="5">Aminoglycoside phosphotransferase domain-containing protein</fullName>
    </recommendedName>
</protein>